<comment type="subcellular location">
    <subcellularLocation>
        <location evidence="1">Cell membrane</location>
        <topology evidence="1">Multi-pass membrane protein</topology>
    </subcellularLocation>
</comment>
<keyword evidence="2" id="KW-1003">Cell membrane</keyword>
<feature type="transmembrane region" description="Helical" evidence="6">
    <location>
        <begin position="58"/>
        <end position="77"/>
    </location>
</feature>
<evidence type="ECO:0000313" key="8">
    <source>
        <dbReference type="Proteomes" id="UP000553963"/>
    </source>
</evidence>
<keyword evidence="4 6" id="KW-1133">Transmembrane helix</keyword>
<feature type="transmembrane region" description="Helical" evidence="6">
    <location>
        <begin position="89"/>
        <end position="109"/>
    </location>
</feature>
<evidence type="ECO:0000313" key="7">
    <source>
        <dbReference type="EMBL" id="MBB3932568.1"/>
    </source>
</evidence>
<keyword evidence="3 6" id="KW-0812">Transmembrane</keyword>
<feature type="transmembrane region" description="Helical" evidence="6">
    <location>
        <begin position="247"/>
        <end position="270"/>
    </location>
</feature>
<protein>
    <submittedName>
        <fullName evidence="7">Branched-chain amino acid transport system permease protein</fullName>
    </submittedName>
</protein>
<feature type="transmembrane region" description="Helical" evidence="6">
    <location>
        <begin position="34"/>
        <end position="52"/>
    </location>
</feature>
<dbReference type="EMBL" id="JACIDS010000004">
    <property type="protein sequence ID" value="MBB3932568.1"/>
    <property type="molecule type" value="Genomic_DNA"/>
</dbReference>
<gene>
    <name evidence="7" type="ORF">GGR25_003626</name>
</gene>
<keyword evidence="5 6" id="KW-0472">Membrane</keyword>
<comment type="caution">
    <text evidence="7">The sequence shown here is derived from an EMBL/GenBank/DDBJ whole genome shotgun (WGS) entry which is preliminary data.</text>
</comment>
<evidence type="ECO:0000256" key="6">
    <source>
        <dbReference type="SAM" id="Phobius"/>
    </source>
</evidence>
<feature type="transmembrane region" description="Helical" evidence="6">
    <location>
        <begin position="6"/>
        <end position="27"/>
    </location>
</feature>
<reference evidence="7 8" key="1">
    <citation type="submission" date="2020-08" db="EMBL/GenBank/DDBJ databases">
        <title>Genomic Encyclopedia of Type Strains, Phase IV (KMG-IV): sequencing the most valuable type-strain genomes for metagenomic binning, comparative biology and taxonomic classification.</title>
        <authorList>
            <person name="Goeker M."/>
        </authorList>
    </citation>
    <scope>NUCLEOTIDE SEQUENCE [LARGE SCALE GENOMIC DNA]</scope>
    <source>
        <strain evidence="7 8">DSM 25966</strain>
    </source>
</reference>
<name>A0A840ATN5_9HYPH</name>
<dbReference type="AlphaFoldDB" id="A0A840ATN5"/>
<dbReference type="RefSeq" id="WP_183400182.1">
    <property type="nucleotide sequence ID" value="NZ_JACIDS010000004.1"/>
</dbReference>
<feature type="transmembrane region" description="Helical" evidence="6">
    <location>
        <begin position="205"/>
        <end position="226"/>
    </location>
</feature>
<dbReference type="GO" id="GO:0015658">
    <property type="term" value="F:branched-chain amino acid transmembrane transporter activity"/>
    <property type="evidence" value="ECO:0007669"/>
    <property type="project" value="InterPro"/>
</dbReference>
<dbReference type="PANTHER" id="PTHR30482:SF17">
    <property type="entry name" value="ABC TRANSPORTER ATP-BINDING PROTEIN"/>
    <property type="match status" value="1"/>
</dbReference>
<feature type="transmembrane region" description="Helical" evidence="6">
    <location>
        <begin position="115"/>
        <end position="133"/>
    </location>
</feature>
<feature type="transmembrane region" description="Helical" evidence="6">
    <location>
        <begin position="276"/>
        <end position="301"/>
    </location>
</feature>
<evidence type="ECO:0000256" key="4">
    <source>
        <dbReference type="ARBA" id="ARBA00022989"/>
    </source>
</evidence>
<dbReference type="InterPro" id="IPR043428">
    <property type="entry name" value="LivM-like"/>
</dbReference>
<dbReference type="Proteomes" id="UP000553963">
    <property type="component" value="Unassembled WGS sequence"/>
</dbReference>
<dbReference type="InterPro" id="IPR001851">
    <property type="entry name" value="ABC_transp_permease"/>
</dbReference>
<feature type="transmembrane region" description="Helical" evidence="6">
    <location>
        <begin position="154"/>
        <end position="177"/>
    </location>
</feature>
<keyword evidence="8" id="KW-1185">Reference proteome</keyword>
<evidence type="ECO:0000256" key="5">
    <source>
        <dbReference type="ARBA" id="ARBA00023136"/>
    </source>
</evidence>
<evidence type="ECO:0000256" key="1">
    <source>
        <dbReference type="ARBA" id="ARBA00004651"/>
    </source>
</evidence>
<evidence type="ECO:0000256" key="3">
    <source>
        <dbReference type="ARBA" id="ARBA00022692"/>
    </source>
</evidence>
<dbReference type="CDD" id="cd06581">
    <property type="entry name" value="TM_PBP1_LivM_like"/>
    <property type="match status" value="1"/>
</dbReference>
<dbReference type="PANTHER" id="PTHR30482">
    <property type="entry name" value="HIGH-AFFINITY BRANCHED-CHAIN AMINO ACID TRANSPORT SYSTEM PERMEASE"/>
    <property type="match status" value="1"/>
</dbReference>
<proteinExistence type="predicted"/>
<evidence type="ECO:0000256" key="2">
    <source>
        <dbReference type="ARBA" id="ARBA00022475"/>
    </source>
</evidence>
<dbReference type="GO" id="GO:0005886">
    <property type="term" value="C:plasma membrane"/>
    <property type="evidence" value="ECO:0007669"/>
    <property type="project" value="UniProtKB-SubCell"/>
</dbReference>
<accession>A0A840ATN5</accession>
<dbReference type="Pfam" id="PF02653">
    <property type="entry name" value="BPD_transp_2"/>
    <property type="match status" value="1"/>
</dbReference>
<organism evidence="7 8">
    <name type="scientific">Kaistia hirudinis</name>
    <dbReference type="NCBI Taxonomy" id="1293440"/>
    <lineage>
        <taxon>Bacteria</taxon>
        <taxon>Pseudomonadati</taxon>
        <taxon>Pseudomonadota</taxon>
        <taxon>Alphaproteobacteria</taxon>
        <taxon>Hyphomicrobiales</taxon>
        <taxon>Kaistiaceae</taxon>
        <taxon>Kaistia</taxon>
    </lineage>
</organism>
<sequence>MHRNLARPVGIAIIVGLIGVLLTLPLFPSPSTTYFMGLILQVMLFVYLAQAWNLAGGLAGLFSLGHSAYFGIGAYAYAVGVAKYGLPPLACFAIGLFLSAVLAVITGLISTRLSGMFFAMVTLGLNEILLNLASQLTWLTKGDAGTYLRKQFTISFTTAYWVFFGLCIAAFVLMALIRHSKLGTLCVAIKENEAFSRAIGVNTGLWKIVILLISAAMVSIGGGFFAMYQGIVAPTMVFSFSISIKMLIVTMIGGMGTVFGPLAGAVLIVFDELVRAWLGSSFGGVSLVAYGTILVICVLFLPKGIMERLRPASREASS</sequence>